<dbReference type="Proteomes" id="UP001497516">
    <property type="component" value="Chromosome 3"/>
</dbReference>
<accession>A0AAV2E0G5</accession>
<reference evidence="1 2" key="1">
    <citation type="submission" date="2024-04" db="EMBL/GenBank/DDBJ databases">
        <authorList>
            <person name="Fracassetti M."/>
        </authorList>
    </citation>
    <scope>NUCLEOTIDE SEQUENCE [LARGE SCALE GENOMIC DNA]</scope>
</reference>
<evidence type="ECO:0000313" key="1">
    <source>
        <dbReference type="EMBL" id="CAL1379045.1"/>
    </source>
</evidence>
<keyword evidence="2" id="KW-1185">Reference proteome</keyword>
<protein>
    <recommendedName>
        <fullName evidence="3">Reverse transcriptase domain-containing protein</fullName>
    </recommendedName>
</protein>
<gene>
    <name evidence="1" type="ORF">LTRI10_LOCUS20589</name>
</gene>
<evidence type="ECO:0008006" key="3">
    <source>
        <dbReference type="Google" id="ProtNLM"/>
    </source>
</evidence>
<proteinExistence type="predicted"/>
<name>A0AAV2E0G5_9ROSI</name>
<dbReference type="EMBL" id="OZ034816">
    <property type="protein sequence ID" value="CAL1379045.1"/>
    <property type="molecule type" value="Genomic_DNA"/>
</dbReference>
<dbReference type="AlphaFoldDB" id="A0AAV2E0G5"/>
<sequence>MPLILGCPFLTTAKALIDVNEGTLIVMGGEERITLGIEPKPRSEDVKKVESNYKNASGGEPLKVHPTITVIPRGDVKQESKEGIMPKEGRKRTWRERMNHANARRKEKGKAKIIGQEGHPIELRLGGNIPRPEIVVDPLSLVSRSKV</sequence>
<organism evidence="1 2">
    <name type="scientific">Linum trigynum</name>
    <dbReference type="NCBI Taxonomy" id="586398"/>
    <lineage>
        <taxon>Eukaryota</taxon>
        <taxon>Viridiplantae</taxon>
        <taxon>Streptophyta</taxon>
        <taxon>Embryophyta</taxon>
        <taxon>Tracheophyta</taxon>
        <taxon>Spermatophyta</taxon>
        <taxon>Magnoliopsida</taxon>
        <taxon>eudicotyledons</taxon>
        <taxon>Gunneridae</taxon>
        <taxon>Pentapetalae</taxon>
        <taxon>rosids</taxon>
        <taxon>fabids</taxon>
        <taxon>Malpighiales</taxon>
        <taxon>Linaceae</taxon>
        <taxon>Linum</taxon>
    </lineage>
</organism>
<evidence type="ECO:0000313" key="2">
    <source>
        <dbReference type="Proteomes" id="UP001497516"/>
    </source>
</evidence>